<comment type="subcellular location">
    <subcellularLocation>
        <location evidence="1">Membrane</location>
        <topology evidence="1">Multi-pass membrane protein</topology>
    </subcellularLocation>
</comment>
<feature type="transmembrane region" description="Helical" evidence="2">
    <location>
        <begin position="86"/>
        <end position="109"/>
    </location>
</feature>
<organism evidence="4 5">
    <name type="scientific">Pinctada imbricata</name>
    <name type="common">Atlantic pearl-oyster</name>
    <name type="synonym">Pinctada martensii</name>
    <dbReference type="NCBI Taxonomy" id="66713"/>
    <lineage>
        <taxon>Eukaryota</taxon>
        <taxon>Metazoa</taxon>
        <taxon>Spiralia</taxon>
        <taxon>Lophotrochozoa</taxon>
        <taxon>Mollusca</taxon>
        <taxon>Bivalvia</taxon>
        <taxon>Autobranchia</taxon>
        <taxon>Pteriomorphia</taxon>
        <taxon>Pterioida</taxon>
        <taxon>Pterioidea</taxon>
        <taxon>Pteriidae</taxon>
        <taxon>Pinctada</taxon>
    </lineage>
</organism>
<evidence type="ECO:0000256" key="2">
    <source>
        <dbReference type="SAM" id="Phobius"/>
    </source>
</evidence>
<keyword evidence="2" id="KW-0812">Transmembrane</keyword>
<evidence type="ECO:0000259" key="3">
    <source>
        <dbReference type="PROSITE" id="PS50850"/>
    </source>
</evidence>
<evidence type="ECO:0000313" key="4">
    <source>
        <dbReference type="EMBL" id="KAK3100386.1"/>
    </source>
</evidence>
<dbReference type="Pfam" id="PF07690">
    <property type="entry name" value="MFS_1"/>
    <property type="match status" value="1"/>
</dbReference>
<proteinExistence type="predicted"/>
<dbReference type="PANTHER" id="PTHR11360">
    <property type="entry name" value="MONOCARBOXYLATE TRANSPORTER"/>
    <property type="match status" value="1"/>
</dbReference>
<dbReference type="GO" id="GO:0016020">
    <property type="term" value="C:membrane"/>
    <property type="evidence" value="ECO:0007669"/>
    <property type="project" value="UniProtKB-SubCell"/>
</dbReference>
<dbReference type="InterPro" id="IPR011701">
    <property type="entry name" value="MFS"/>
</dbReference>
<sequence length="159" mass="17101">MAPSLMFCLGPLAGIIGKKYGNHFTAMLGSLLSAIGLASSCFVESIHILYLTHGIITGLGFSFMFNSTNSIINLAFDKRRTLATGIATSGIGFGTICLPLLGSYFLKIYGWRGTFLLLSGITSHGFCSGMIFRLHRRKLAVVKSDGKQKRDKSGSILIS</sequence>
<evidence type="ECO:0000256" key="1">
    <source>
        <dbReference type="ARBA" id="ARBA00004141"/>
    </source>
</evidence>
<feature type="domain" description="Major facilitator superfamily (MFS) profile" evidence="3">
    <location>
        <begin position="1"/>
        <end position="159"/>
    </location>
</feature>
<accession>A0AA89C943</accession>
<dbReference type="EMBL" id="VSWD01000006">
    <property type="protein sequence ID" value="KAK3100386.1"/>
    <property type="molecule type" value="Genomic_DNA"/>
</dbReference>
<dbReference type="InterPro" id="IPR020846">
    <property type="entry name" value="MFS_dom"/>
</dbReference>
<feature type="transmembrane region" description="Helical" evidence="2">
    <location>
        <begin position="115"/>
        <end position="134"/>
    </location>
</feature>
<dbReference type="AlphaFoldDB" id="A0AA89C943"/>
<name>A0AA89C943_PINIB</name>
<comment type="caution">
    <text evidence="4">The sequence shown here is derived from an EMBL/GenBank/DDBJ whole genome shotgun (WGS) entry which is preliminary data.</text>
</comment>
<protein>
    <recommendedName>
        <fullName evidence="3">Major facilitator superfamily (MFS) profile domain-containing protein</fullName>
    </recommendedName>
</protein>
<dbReference type="Gene3D" id="1.20.1250.20">
    <property type="entry name" value="MFS general substrate transporter like domains"/>
    <property type="match status" value="1"/>
</dbReference>
<gene>
    <name evidence="4" type="ORF">FSP39_019114</name>
</gene>
<keyword evidence="5" id="KW-1185">Reference proteome</keyword>
<dbReference type="SUPFAM" id="SSF103473">
    <property type="entry name" value="MFS general substrate transporter"/>
    <property type="match status" value="1"/>
</dbReference>
<reference evidence="4" key="1">
    <citation type="submission" date="2019-08" db="EMBL/GenBank/DDBJ databases">
        <title>The improved chromosome-level genome for the pearl oyster Pinctada fucata martensii using PacBio sequencing and Hi-C.</title>
        <authorList>
            <person name="Zheng Z."/>
        </authorList>
    </citation>
    <scope>NUCLEOTIDE SEQUENCE</scope>
    <source>
        <strain evidence="4">ZZ-2019</strain>
        <tissue evidence="4">Adductor muscle</tissue>
    </source>
</reference>
<feature type="transmembrane region" description="Helical" evidence="2">
    <location>
        <begin position="45"/>
        <end position="65"/>
    </location>
</feature>
<dbReference type="InterPro" id="IPR050327">
    <property type="entry name" value="Proton-linked_MCT"/>
</dbReference>
<dbReference type="InterPro" id="IPR036259">
    <property type="entry name" value="MFS_trans_sf"/>
</dbReference>
<dbReference type="GO" id="GO:0022857">
    <property type="term" value="F:transmembrane transporter activity"/>
    <property type="evidence" value="ECO:0007669"/>
    <property type="project" value="InterPro"/>
</dbReference>
<dbReference type="Proteomes" id="UP001186944">
    <property type="component" value="Unassembled WGS sequence"/>
</dbReference>
<keyword evidence="2" id="KW-1133">Transmembrane helix</keyword>
<dbReference type="PANTHER" id="PTHR11360:SF251">
    <property type="entry name" value="MAJOR FACILITATOR SUPERFAMILY (MFS) PROFILE DOMAIN-CONTAINING PROTEIN"/>
    <property type="match status" value="1"/>
</dbReference>
<evidence type="ECO:0000313" key="5">
    <source>
        <dbReference type="Proteomes" id="UP001186944"/>
    </source>
</evidence>
<feature type="transmembrane region" description="Helical" evidence="2">
    <location>
        <begin position="20"/>
        <end position="39"/>
    </location>
</feature>
<dbReference type="PROSITE" id="PS50850">
    <property type="entry name" value="MFS"/>
    <property type="match status" value="1"/>
</dbReference>
<keyword evidence="2" id="KW-0472">Membrane</keyword>